<dbReference type="Gene3D" id="3.10.620.30">
    <property type="match status" value="1"/>
</dbReference>
<feature type="compositionally biased region" description="Low complexity" evidence="1">
    <location>
        <begin position="457"/>
        <end position="472"/>
    </location>
</feature>
<organism evidence="3 4">
    <name type="scientific">Candidatus Lachnoclostridium pullistercoris</name>
    <dbReference type="NCBI Taxonomy" id="2838632"/>
    <lineage>
        <taxon>Bacteria</taxon>
        <taxon>Bacillati</taxon>
        <taxon>Bacillota</taxon>
        <taxon>Clostridia</taxon>
        <taxon>Lachnospirales</taxon>
        <taxon>Lachnospiraceae</taxon>
    </lineage>
</organism>
<dbReference type="InterPro" id="IPR038765">
    <property type="entry name" value="Papain-like_cys_pep_sf"/>
</dbReference>
<name>A0A9D2PCV2_9FIRM</name>
<dbReference type="Pfam" id="PF01841">
    <property type="entry name" value="Transglut_core"/>
    <property type="match status" value="1"/>
</dbReference>
<dbReference type="PANTHER" id="PTHR38339">
    <property type="entry name" value="TRANSGLUTAMINASE DOMAIN PROTEIN"/>
    <property type="match status" value="1"/>
</dbReference>
<protein>
    <submittedName>
        <fullName evidence="3">Transglutaminase-like domain-containing protein</fullName>
    </submittedName>
</protein>
<sequence length="472" mass="53060">MRSNIRDFQDEELRELWEEDAADWIYIKGKVHFRDNFLENILKTREDYRKRVIDPETEGMGSQADLLDRTIEEMKRGGGAAREFQMKIRLKIREEAERENARIRVYLPLPLEYAQVRNVRLSDVLIGGRPAGAEEYTVSAPDSEQRTVCIETIHQPGQTYETEFAFETHMKYVDLSTPRALELASEALCTGGSDAAGEGRAALTEKPAAETSCAGGTGAAGEGQIAFPKKKNLAAEQGQSALDVDDPSLYLGERLPHIRFTPYIRGLAREITGEERNPLVKARRIYDFITTRVNYSFVRSYLTLENIPEAAAVSLKGDCGVQALLFITLCRVSGIPARWQSGLFVTPQSAGCHDWAQFYIEPFGWLFADCSFGGSAYRNHAAERWNFYFGNLDPFRLPAAREFQADFVPVSRYLRNDPYDNQTGEAEYEDRGLLHQEYETDFQIEKLNVIAPESGSNEAAVENNGAAAAENS</sequence>
<reference evidence="3" key="1">
    <citation type="journal article" date="2021" name="PeerJ">
        <title>Extensive microbial diversity within the chicken gut microbiome revealed by metagenomics and culture.</title>
        <authorList>
            <person name="Gilroy R."/>
            <person name="Ravi A."/>
            <person name="Getino M."/>
            <person name="Pursley I."/>
            <person name="Horton D.L."/>
            <person name="Alikhan N.F."/>
            <person name="Baker D."/>
            <person name="Gharbi K."/>
            <person name="Hall N."/>
            <person name="Watson M."/>
            <person name="Adriaenssens E.M."/>
            <person name="Foster-Nyarko E."/>
            <person name="Jarju S."/>
            <person name="Secka A."/>
            <person name="Antonio M."/>
            <person name="Oren A."/>
            <person name="Chaudhuri R.R."/>
            <person name="La Ragione R."/>
            <person name="Hildebrand F."/>
            <person name="Pallen M.J."/>
        </authorList>
    </citation>
    <scope>NUCLEOTIDE SEQUENCE</scope>
    <source>
        <strain evidence="3">CHK183-5548</strain>
    </source>
</reference>
<comment type="caution">
    <text evidence="3">The sequence shown here is derived from an EMBL/GenBank/DDBJ whole genome shotgun (WGS) entry which is preliminary data.</text>
</comment>
<dbReference type="InterPro" id="IPR002931">
    <property type="entry name" value="Transglutaminase-like"/>
</dbReference>
<feature type="region of interest" description="Disordered" evidence="1">
    <location>
        <begin position="453"/>
        <end position="472"/>
    </location>
</feature>
<proteinExistence type="predicted"/>
<gene>
    <name evidence="3" type="ORF">IAA04_03840</name>
</gene>
<dbReference type="Proteomes" id="UP000823883">
    <property type="component" value="Unassembled WGS sequence"/>
</dbReference>
<accession>A0A9D2PCV2</accession>
<evidence type="ECO:0000313" key="3">
    <source>
        <dbReference type="EMBL" id="HJC47165.1"/>
    </source>
</evidence>
<evidence type="ECO:0000256" key="1">
    <source>
        <dbReference type="SAM" id="MobiDB-lite"/>
    </source>
</evidence>
<feature type="domain" description="Transglutaminase-like" evidence="2">
    <location>
        <begin position="311"/>
        <end position="372"/>
    </location>
</feature>
<evidence type="ECO:0000313" key="4">
    <source>
        <dbReference type="Proteomes" id="UP000823883"/>
    </source>
</evidence>
<dbReference type="SUPFAM" id="SSF54001">
    <property type="entry name" value="Cysteine proteinases"/>
    <property type="match status" value="1"/>
</dbReference>
<evidence type="ECO:0000259" key="2">
    <source>
        <dbReference type="SMART" id="SM00460"/>
    </source>
</evidence>
<reference evidence="3" key="2">
    <citation type="submission" date="2021-04" db="EMBL/GenBank/DDBJ databases">
        <authorList>
            <person name="Gilroy R."/>
        </authorList>
    </citation>
    <scope>NUCLEOTIDE SEQUENCE</scope>
    <source>
        <strain evidence="3">CHK183-5548</strain>
    </source>
</reference>
<dbReference type="AlphaFoldDB" id="A0A9D2PCV2"/>
<dbReference type="EMBL" id="DWWL01000025">
    <property type="protein sequence ID" value="HJC47165.1"/>
    <property type="molecule type" value="Genomic_DNA"/>
</dbReference>
<dbReference type="PANTHER" id="PTHR38339:SF1">
    <property type="entry name" value="TRANSGLUTAMINASE-LIKE DOMAIN-CONTAINING PROTEIN"/>
    <property type="match status" value="1"/>
</dbReference>
<dbReference type="SMART" id="SM00460">
    <property type="entry name" value="TGc"/>
    <property type="match status" value="1"/>
</dbReference>